<keyword evidence="1" id="KW-1133">Transmembrane helix</keyword>
<dbReference type="EMBL" id="CZAB01000002">
    <property type="protein sequence ID" value="CUO04509.1"/>
    <property type="molecule type" value="Genomic_DNA"/>
</dbReference>
<name>A0A174BWL7_9FIRM</name>
<evidence type="ECO:0000313" key="3">
    <source>
        <dbReference type="Proteomes" id="UP000095512"/>
    </source>
</evidence>
<keyword evidence="1" id="KW-0472">Membrane</keyword>
<reference evidence="2 3" key="1">
    <citation type="submission" date="2015-09" db="EMBL/GenBank/DDBJ databases">
        <authorList>
            <consortium name="Pathogen Informatics"/>
        </authorList>
    </citation>
    <scope>NUCLEOTIDE SEQUENCE [LARGE SCALE GENOMIC DNA]</scope>
    <source>
        <strain evidence="2 3">2789STDY5834865</strain>
    </source>
</reference>
<gene>
    <name evidence="2" type="ORF">ERS852480_00337</name>
</gene>
<dbReference type="Proteomes" id="UP000095512">
    <property type="component" value="Unassembled WGS sequence"/>
</dbReference>
<evidence type="ECO:0000256" key="1">
    <source>
        <dbReference type="SAM" id="Phobius"/>
    </source>
</evidence>
<protein>
    <submittedName>
        <fullName evidence="2">Uncharacterized protein</fullName>
    </submittedName>
</protein>
<accession>A0A174BWL7</accession>
<organism evidence="2 3">
    <name type="scientific">Enterocloster clostridioformis</name>
    <dbReference type="NCBI Taxonomy" id="1531"/>
    <lineage>
        <taxon>Bacteria</taxon>
        <taxon>Bacillati</taxon>
        <taxon>Bacillota</taxon>
        <taxon>Clostridia</taxon>
        <taxon>Lachnospirales</taxon>
        <taxon>Lachnospiraceae</taxon>
        <taxon>Enterocloster</taxon>
    </lineage>
</organism>
<feature type="transmembrane region" description="Helical" evidence="1">
    <location>
        <begin position="12"/>
        <end position="30"/>
    </location>
</feature>
<proteinExistence type="predicted"/>
<keyword evidence="1" id="KW-0812">Transmembrane</keyword>
<dbReference type="AlphaFoldDB" id="A0A174BWL7"/>
<evidence type="ECO:0000313" key="2">
    <source>
        <dbReference type="EMBL" id="CUO04509.1"/>
    </source>
</evidence>
<sequence>MKKELWSDMAGLGIMFLVMMGAVAVRTYIWL</sequence>